<dbReference type="GO" id="GO:0031397">
    <property type="term" value="P:negative regulation of protein ubiquitination"/>
    <property type="evidence" value="ECO:0007669"/>
    <property type="project" value="TreeGrafter"/>
</dbReference>
<reference evidence="3 4" key="1">
    <citation type="journal article" date="2017" name="Int. J. Parasitol.">
        <title>The genome of the protozoan parasite Cystoisospora suis and a reverse vaccinology approach to identify vaccine candidates.</title>
        <authorList>
            <person name="Palmieri N."/>
            <person name="Shrestha A."/>
            <person name="Ruttkowski B."/>
            <person name="Beck T."/>
            <person name="Vogl C."/>
            <person name="Tomley F."/>
            <person name="Blake D.P."/>
            <person name="Joachim A."/>
        </authorList>
    </citation>
    <scope>NUCLEOTIDE SEQUENCE [LARGE SCALE GENOMIC DNA]</scope>
    <source>
        <strain evidence="3 4">Wien I</strain>
    </source>
</reference>
<feature type="region of interest" description="Disordered" evidence="1">
    <location>
        <begin position="785"/>
        <end position="805"/>
    </location>
</feature>
<organism evidence="3 4">
    <name type="scientific">Cystoisospora suis</name>
    <dbReference type="NCBI Taxonomy" id="483139"/>
    <lineage>
        <taxon>Eukaryota</taxon>
        <taxon>Sar</taxon>
        <taxon>Alveolata</taxon>
        <taxon>Apicomplexa</taxon>
        <taxon>Conoidasida</taxon>
        <taxon>Coccidia</taxon>
        <taxon>Eucoccidiorida</taxon>
        <taxon>Eimeriorina</taxon>
        <taxon>Sarcocystidae</taxon>
        <taxon>Cystoisospora</taxon>
    </lineage>
</organism>
<feature type="compositionally biased region" description="Basic and acidic residues" evidence="1">
    <location>
        <begin position="166"/>
        <end position="190"/>
    </location>
</feature>
<feature type="compositionally biased region" description="Low complexity" evidence="1">
    <location>
        <begin position="192"/>
        <end position="204"/>
    </location>
</feature>
<feature type="region of interest" description="Disordered" evidence="1">
    <location>
        <begin position="961"/>
        <end position="995"/>
    </location>
</feature>
<protein>
    <submittedName>
        <fullName evidence="3">Apicoplast-associated thioredoxin family protein atrx1</fullName>
    </submittedName>
</protein>
<dbReference type="Pfam" id="PF13905">
    <property type="entry name" value="Thioredoxin_8"/>
    <property type="match status" value="2"/>
</dbReference>
<dbReference type="Proteomes" id="UP000221165">
    <property type="component" value="Unassembled WGS sequence"/>
</dbReference>
<dbReference type="InterPro" id="IPR036249">
    <property type="entry name" value="Thioredoxin-like_sf"/>
</dbReference>
<dbReference type="PROSITE" id="PS51352">
    <property type="entry name" value="THIOREDOXIN_2"/>
    <property type="match status" value="1"/>
</dbReference>
<feature type="compositionally biased region" description="Low complexity" evidence="1">
    <location>
        <begin position="493"/>
        <end position="503"/>
    </location>
</feature>
<proteinExistence type="predicted"/>
<feature type="region of interest" description="Disordered" evidence="1">
    <location>
        <begin position="472"/>
        <end position="525"/>
    </location>
</feature>
<dbReference type="RefSeq" id="XP_067917506.1">
    <property type="nucleotide sequence ID" value="XM_068070517.1"/>
</dbReference>
<feature type="compositionally biased region" description="Polar residues" evidence="1">
    <location>
        <begin position="287"/>
        <end position="299"/>
    </location>
</feature>
<dbReference type="VEuPathDB" id="ToxoDB:CSUI_010413"/>
<dbReference type="Gene3D" id="3.40.30.10">
    <property type="entry name" value="Glutaredoxin"/>
    <property type="match status" value="2"/>
</dbReference>
<dbReference type="GO" id="GO:0004791">
    <property type="term" value="F:thioredoxin-disulfide reductase (NADPH) activity"/>
    <property type="evidence" value="ECO:0007669"/>
    <property type="project" value="TreeGrafter"/>
</dbReference>
<dbReference type="GeneID" id="94433728"/>
<dbReference type="EMBL" id="MIGC01007349">
    <property type="protein sequence ID" value="PHJ15774.1"/>
    <property type="molecule type" value="Genomic_DNA"/>
</dbReference>
<keyword evidence="4" id="KW-1185">Reference proteome</keyword>
<sequence length="1020" mass="114422">MAPFFSPVHSVSFFSSFSSFSSPYIKMISVSFLLFFFAASLEKNLSGLERSSSSSFSLLSSQAFVLEPSPPGERNLERSPLPSTAYSASHVLGDLWMNDEEEGEKKRNGLNRKRRVVAALQEGTAIDSSSDSSFAYGDEEDHEERNHVEEKDEEHAHSNTSPGVHTPDEMPGRSGEDSKEMWDRERKEQDFSSPSSSSLLRTSPVVEPSGEQVTLSERQGERTPSGVDSHQPKSYSARVYVHRNETSPRWNDKRENSAACKGGVTSGGEERVEKERRERKDHENVASEGSRTTTESLESSIRKHSIDVSNEGDLSSQAHRREEGRNSLKNRKAMPAFFKSSSSSSSSSTSSYTQRGRSRAMSYSTYDEDDEEEEEFLTDDEDASSFGGRGDSGTSRALNFFKRKLRHAVTCPAAKILLGLGGIVALGSLGIKYTQEILKKRRRQRLEDRPSTPFTDLLGYVLLTHERKKSKLSSSFREGGRRDQGGGEEEESLVSSSTIEVSTADVLPSGRKRSPSSPGGSHPTVTALYFTGSAVEEMLETRGYVPFTPRLKSIAEGCRAKGQDLRVVYVSADSNVKDAEKHFSQMPWYAVPYDDAKGREIAQKLYRRFRVSTLPQLVLLNEEGEVVNPQAYASMLMNPADFPWKKKTIKELLGDTLLQHDGKIVSKDEVLKGEKKKKRVIGLYFSASWCPPCQNFTPKLVETLKLLKERKRKEGEEGENEEGGEEEEVEVIFVSNDKDETQFNEYFKKMDGFYAIPYTDTNRRAILQEALNIRSLPTLIWIRETPGQEEEGEGVAGDEESREKEREEILTKRGVQAVMEDREALNFPWRDKEIHDVSETVEGLAEEPVFILFTEYADEKSQMDQQKELEEAAIALKSQKNDGKYPPLPRLFTAKKLTPRSIALRRICKQEPSSSSSTPSSTDSLGGGRKAKDPPQQHDPRKPVMVILDLIDQSYYVYEKDKKEEGSTEETSISSSSSEKEGKGEGHESSGMISSQEIVRFIHRFRSEQLSRQSLAIPEP</sequence>
<feature type="domain" description="Thioredoxin" evidence="2">
    <location>
        <begin position="608"/>
        <end position="820"/>
    </location>
</feature>
<feature type="compositionally biased region" description="Basic and acidic residues" evidence="1">
    <location>
        <begin position="242"/>
        <end position="256"/>
    </location>
</feature>
<dbReference type="GO" id="GO:0030178">
    <property type="term" value="P:negative regulation of Wnt signaling pathway"/>
    <property type="evidence" value="ECO:0007669"/>
    <property type="project" value="TreeGrafter"/>
</dbReference>
<feature type="compositionally biased region" description="Basic and acidic residues" evidence="1">
    <location>
        <begin position="978"/>
        <end position="988"/>
    </location>
</feature>
<comment type="caution">
    <text evidence="3">The sequence shown here is derived from an EMBL/GenBank/DDBJ whole genome shotgun (WGS) entry which is preliminary data.</text>
</comment>
<accession>A0A2C6KH97</accession>
<gene>
    <name evidence="3" type="ORF">CSUI_010413</name>
</gene>
<feature type="region of interest" description="Disordered" evidence="1">
    <location>
        <begin position="121"/>
        <end position="390"/>
    </location>
</feature>
<feature type="region of interest" description="Disordered" evidence="1">
    <location>
        <begin position="906"/>
        <end position="943"/>
    </location>
</feature>
<evidence type="ECO:0000313" key="3">
    <source>
        <dbReference type="EMBL" id="PHJ15774.1"/>
    </source>
</evidence>
<dbReference type="InterPro" id="IPR013766">
    <property type="entry name" value="Thioredoxin_domain"/>
</dbReference>
<dbReference type="OrthoDB" id="409136at2759"/>
<feature type="compositionally biased region" description="Low complexity" evidence="1">
    <location>
        <begin position="340"/>
        <end position="351"/>
    </location>
</feature>
<feature type="compositionally biased region" description="Acidic residues" evidence="1">
    <location>
        <begin position="787"/>
        <end position="798"/>
    </location>
</feature>
<feature type="compositionally biased region" description="Basic and acidic residues" evidence="1">
    <location>
        <begin position="268"/>
        <end position="285"/>
    </location>
</feature>
<dbReference type="AlphaFoldDB" id="A0A2C6KH97"/>
<dbReference type="SUPFAM" id="SSF52833">
    <property type="entry name" value="Thioredoxin-like"/>
    <property type="match status" value="2"/>
</dbReference>
<dbReference type="InterPro" id="IPR012336">
    <property type="entry name" value="Thioredoxin-like_fold"/>
</dbReference>
<name>A0A2C6KH97_9APIC</name>
<feature type="compositionally biased region" description="Acidic residues" evidence="1">
    <location>
        <begin position="366"/>
        <end position="383"/>
    </location>
</feature>
<feature type="compositionally biased region" description="Low complexity" evidence="1">
    <location>
        <begin position="912"/>
        <end position="924"/>
    </location>
</feature>
<feature type="compositionally biased region" description="Basic and acidic residues" evidence="1">
    <location>
        <begin position="143"/>
        <end position="157"/>
    </location>
</feature>
<feature type="compositionally biased region" description="Basic and acidic residues" evidence="1">
    <location>
        <begin position="930"/>
        <end position="942"/>
    </location>
</feature>
<evidence type="ECO:0000259" key="2">
    <source>
        <dbReference type="PROSITE" id="PS51352"/>
    </source>
</evidence>
<evidence type="ECO:0000256" key="1">
    <source>
        <dbReference type="SAM" id="MobiDB-lite"/>
    </source>
</evidence>
<evidence type="ECO:0000313" key="4">
    <source>
        <dbReference type="Proteomes" id="UP000221165"/>
    </source>
</evidence>
<dbReference type="GO" id="GO:0005634">
    <property type="term" value="C:nucleus"/>
    <property type="evidence" value="ECO:0007669"/>
    <property type="project" value="TreeGrafter"/>
</dbReference>
<dbReference type="PANTHER" id="PTHR46472">
    <property type="entry name" value="NUCLEOREDOXIN"/>
    <property type="match status" value="1"/>
</dbReference>
<dbReference type="PANTHER" id="PTHR46472:SF1">
    <property type="entry name" value="NUCLEOREDOXIN"/>
    <property type="match status" value="1"/>
</dbReference>